<gene>
    <name evidence="1" type="ORF">ES319_D08G176200v1</name>
</gene>
<sequence length="316" mass="35190">MVLLVQRLSKLYHKLENHYHHHHHHHHHQAEVDALSASLQAFRSDVSNCVNQLLHPKPGSEILSFSWIQRFFELLPVTNKAFLKLVGDIDYPLSFWDVASLDEYLNYGLHLLELLNCVTSSLSHLAQARLSFAHALNLVESSPSTAIEHLKAIQSQSSSKDLKGLVRNKEGGEGKLSSCKERVVHEALMEVKSVGLWVFGVVLATLSGETKPYLEIKQVIVRFNSALLIDVDSCVFEVMVEKGETLKEVKELNSAANSLVSAILSGKTSDAAMDFGGKLGVFEKEMDALEKQVDALFSSVLAARNELLNGVWQRKQ</sequence>
<protein>
    <submittedName>
        <fullName evidence="1">Uncharacterized protein</fullName>
    </submittedName>
</protein>
<dbReference type="OrthoDB" id="985898at2759"/>
<dbReference type="Proteomes" id="UP000327439">
    <property type="component" value="Chromosome D08"/>
</dbReference>
<dbReference type="GO" id="GO:0048364">
    <property type="term" value="P:root development"/>
    <property type="evidence" value="ECO:0007669"/>
    <property type="project" value="InterPro"/>
</dbReference>
<dbReference type="AlphaFoldDB" id="A0A5J5QGT0"/>
<accession>A0A5J5QGT0</accession>
<proteinExistence type="predicted"/>
<reference evidence="2" key="1">
    <citation type="journal article" date="2020" name="Nat. Genet.">
        <title>Genomic diversifications of five Gossypium allopolyploid species and their impact on cotton improvement.</title>
        <authorList>
            <person name="Chen Z.J."/>
            <person name="Sreedasyam A."/>
            <person name="Ando A."/>
            <person name="Song Q."/>
            <person name="De Santiago L.M."/>
            <person name="Hulse-Kemp A.M."/>
            <person name="Ding M."/>
            <person name="Ye W."/>
            <person name="Kirkbride R.C."/>
            <person name="Jenkins J."/>
            <person name="Plott C."/>
            <person name="Lovell J."/>
            <person name="Lin Y.M."/>
            <person name="Vaughn R."/>
            <person name="Liu B."/>
            <person name="Simpson S."/>
            <person name="Scheffler B.E."/>
            <person name="Wen L."/>
            <person name="Saski C.A."/>
            <person name="Grover C.E."/>
            <person name="Hu G."/>
            <person name="Conover J.L."/>
            <person name="Carlson J.W."/>
            <person name="Shu S."/>
            <person name="Boston L.B."/>
            <person name="Williams M."/>
            <person name="Peterson D.G."/>
            <person name="McGee K."/>
            <person name="Jones D.C."/>
            <person name="Wendel J.F."/>
            <person name="Stelly D.M."/>
            <person name="Grimwood J."/>
            <person name="Schmutz J."/>
        </authorList>
    </citation>
    <scope>NUCLEOTIDE SEQUENCE [LARGE SCALE GENOMIC DNA]</scope>
    <source>
        <strain evidence="2">cv. 3-79</strain>
    </source>
</reference>
<evidence type="ECO:0000313" key="2">
    <source>
        <dbReference type="Proteomes" id="UP000327439"/>
    </source>
</evidence>
<name>A0A5J5QGT0_GOSBA</name>
<organism evidence="1 2">
    <name type="scientific">Gossypium barbadense</name>
    <name type="common">Sea Island cotton</name>
    <name type="synonym">Hibiscus barbadensis</name>
    <dbReference type="NCBI Taxonomy" id="3634"/>
    <lineage>
        <taxon>Eukaryota</taxon>
        <taxon>Viridiplantae</taxon>
        <taxon>Streptophyta</taxon>
        <taxon>Embryophyta</taxon>
        <taxon>Tracheophyta</taxon>
        <taxon>Spermatophyta</taxon>
        <taxon>Magnoliopsida</taxon>
        <taxon>eudicotyledons</taxon>
        <taxon>Gunneridae</taxon>
        <taxon>Pentapetalae</taxon>
        <taxon>rosids</taxon>
        <taxon>malvids</taxon>
        <taxon>Malvales</taxon>
        <taxon>Malvaceae</taxon>
        <taxon>Malvoideae</taxon>
        <taxon>Gossypium</taxon>
    </lineage>
</organism>
<dbReference type="PANTHER" id="PTHR31509">
    <property type="entry name" value="BPS1-LIKE PROTEIN"/>
    <property type="match status" value="1"/>
</dbReference>
<evidence type="ECO:0000313" key="1">
    <source>
        <dbReference type="EMBL" id="KAB2017637.1"/>
    </source>
</evidence>
<dbReference type="EMBL" id="CM018222">
    <property type="protein sequence ID" value="KAB2017637.1"/>
    <property type="molecule type" value="Genomic_DNA"/>
</dbReference>
<dbReference type="GO" id="GO:0048367">
    <property type="term" value="P:shoot system development"/>
    <property type="evidence" value="ECO:0007669"/>
    <property type="project" value="InterPro"/>
</dbReference>
<dbReference type="InterPro" id="IPR004320">
    <property type="entry name" value="BPS1_pln"/>
</dbReference>
<keyword evidence="2" id="KW-1185">Reference proteome</keyword>
<dbReference type="Pfam" id="PF03087">
    <property type="entry name" value="BPS1"/>
    <property type="match status" value="1"/>
</dbReference>